<feature type="compositionally biased region" description="Basic residues" evidence="1">
    <location>
        <begin position="234"/>
        <end position="248"/>
    </location>
</feature>
<reference evidence="3" key="1">
    <citation type="submission" date="2015-09" db="EMBL/GenBank/DDBJ databases">
        <authorList>
            <consortium name="Pathogen Informatics"/>
        </authorList>
    </citation>
    <scope>NUCLEOTIDE SEQUENCE [LARGE SCALE GENOMIC DNA]</scope>
    <source>
        <strain evidence="3">Lake Konstanz</strain>
    </source>
</reference>
<evidence type="ECO:0000313" key="3">
    <source>
        <dbReference type="Proteomes" id="UP000051952"/>
    </source>
</evidence>
<keyword evidence="3" id="KW-1185">Reference proteome</keyword>
<organism evidence="2 3">
    <name type="scientific">Bodo saltans</name>
    <name type="common">Flagellated protozoan</name>
    <dbReference type="NCBI Taxonomy" id="75058"/>
    <lineage>
        <taxon>Eukaryota</taxon>
        <taxon>Discoba</taxon>
        <taxon>Euglenozoa</taxon>
        <taxon>Kinetoplastea</taxon>
        <taxon>Metakinetoplastina</taxon>
        <taxon>Eubodonida</taxon>
        <taxon>Bodonidae</taxon>
        <taxon>Bodo</taxon>
    </lineage>
</organism>
<dbReference type="AlphaFoldDB" id="A0A0S4J6C5"/>
<evidence type="ECO:0000313" key="2">
    <source>
        <dbReference type="EMBL" id="CUG82098.1"/>
    </source>
</evidence>
<dbReference type="EMBL" id="CYKH01001075">
    <property type="protein sequence ID" value="CUG82098.1"/>
    <property type="molecule type" value="Genomic_DNA"/>
</dbReference>
<protein>
    <submittedName>
        <fullName evidence="2">Uncharacterized protein</fullName>
    </submittedName>
</protein>
<sequence>MSLYEGPSLGFPHRGRNFTNEARHPLSAPPLRVNATLASSSGSGFSRHLVHQRSTSPSPELLVDALTNSSLANAALHSTNPYLRAGVFAVANNRAASAASSARRSVSNSVHNEAPVSYPTRRNVSLSRSRSPSTGAAASMPHQSPRSSHGTSKAASSAMMRTQQQPTSTRELPRANRSSPAWSSDIQQRRRHHHYDASEYSDAGSDAGDEQPLEESNVWVTEGTFIEDIASPPRHLRQQHPVNRRSHLAKQTPQQRQVSGYYFSQHGDPLQSSSDEIDKMIEAKLSIPPPTSSDVFVELMQSFSARFGSIRASTQQYVPSALAKLPVHKNLSKAPVARESNNRNNSFILDDEDDDVSTPLQRLELELGGGRPSRAQQPSAIIAPVVMSFAASPEQRRVGGSSALSFPSATFGHVTSQYTTSESHNYYDDAVVDAEAPMLHVSEQLLQLTFTCNHCGAKHMRGLQCSRCQRQLPRLCRCARCASWMRGNFCSTCGCRQPSTDTQLES</sequence>
<evidence type="ECO:0000256" key="1">
    <source>
        <dbReference type="SAM" id="MobiDB-lite"/>
    </source>
</evidence>
<feature type="compositionally biased region" description="Low complexity" evidence="1">
    <location>
        <begin position="99"/>
        <end position="110"/>
    </location>
</feature>
<gene>
    <name evidence="2" type="ORF">BSAL_86955</name>
</gene>
<dbReference type="VEuPathDB" id="TriTrypDB:BSAL_86955"/>
<feature type="region of interest" description="Disordered" evidence="1">
    <location>
        <begin position="230"/>
        <end position="255"/>
    </location>
</feature>
<dbReference type="Proteomes" id="UP000051952">
    <property type="component" value="Unassembled WGS sequence"/>
</dbReference>
<feature type="compositionally biased region" description="Polar residues" evidence="1">
    <location>
        <begin position="120"/>
        <end position="186"/>
    </location>
</feature>
<name>A0A0S4J6C5_BODSA</name>
<proteinExistence type="predicted"/>
<feature type="region of interest" description="Disordered" evidence="1">
    <location>
        <begin position="99"/>
        <end position="213"/>
    </location>
</feature>
<feature type="region of interest" description="Disordered" evidence="1">
    <location>
        <begin position="334"/>
        <end position="355"/>
    </location>
</feature>
<accession>A0A0S4J6C5</accession>